<keyword evidence="2" id="KW-1185">Reference proteome</keyword>
<evidence type="ECO:0000313" key="1">
    <source>
        <dbReference type="EMBL" id="ORX53333.1"/>
    </source>
</evidence>
<organism evidence="1 2">
    <name type="scientific">Piromyces finnis</name>
    <dbReference type="NCBI Taxonomy" id="1754191"/>
    <lineage>
        <taxon>Eukaryota</taxon>
        <taxon>Fungi</taxon>
        <taxon>Fungi incertae sedis</taxon>
        <taxon>Chytridiomycota</taxon>
        <taxon>Chytridiomycota incertae sedis</taxon>
        <taxon>Neocallimastigomycetes</taxon>
        <taxon>Neocallimastigales</taxon>
        <taxon>Neocallimastigaceae</taxon>
        <taxon>Piromyces</taxon>
    </lineage>
</organism>
<gene>
    <name evidence="1" type="ORF">BCR36DRAFT_255448</name>
</gene>
<name>A0A1Y1VDE9_9FUNG</name>
<accession>A0A1Y1VDE9</accession>
<evidence type="ECO:0000313" key="2">
    <source>
        <dbReference type="Proteomes" id="UP000193719"/>
    </source>
</evidence>
<feature type="non-terminal residue" evidence="1">
    <location>
        <position position="1"/>
    </location>
</feature>
<feature type="non-terminal residue" evidence="1">
    <location>
        <position position="111"/>
    </location>
</feature>
<comment type="caution">
    <text evidence="1">The sequence shown here is derived from an EMBL/GenBank/DDBJ whole genome shotgun (WGS) entry which is preliminary data.</text>
</comment>
<proteinExistence type="predicted"/>
<dbReference type="Proteomes" id="UP000193719">
    <property type="component" value="Unassembled WGS sequence"/>
</dbReference>
<sequence>FRIEITECIEDKDCPYNEYCLNKKCIFSISCVQNKTRCVENHTNKKYLTNASCTANQDCLSNSCEKKICVGQLINCNFIGDKNNCGLPLYSSCNKDKECLSNYCNNNVCKN</sequence>
<dbReference type="AlphaFoldDB" id="A0A1Y1VDE9"/>
<reference evidence="1 2" key="2">
    <citation type="submission" date="2016-08" db="EMBL/GenBank/DDBJ databases">
        <title>Pervasive Adenine N6-methylation of Active Genes in Fungi.</title>
        <authorList>
            <consortium name="DOE Joint Genome Institute"/>
            <person name="Mondo S.J."/>
            <person name="Dannebaum R.O."/>
            <person name="Kuo R.C."/>
            <person name="Labutti K."/>
            <person name="Haridas S."/>
            <person name="Kuo A."/>
            <person name="Salamov A."/>
            <person name="Ahrendt S.R."/>
            <person name="Lipzen A."/>
            <person name="Sullivan W."/>
            <person name="Andreopoulos W.B."/>
            <person name="Clum A."/>
            <person name="Lindquist E."/>
            <person name="Daum C."/>
            <person name="Ramamoorthy G.K."/>
            <person name="Gryganskyi A."/>
            <person name="Culley D."/>
            <person name="Magnuson J.K."/>
            <person name="James T.Y."/>
            <person name="O'Malley M.A."/>
            <person name="Stajich J.E."/>
            <person name="Spatafora J.W."/>
            <person name="Visel A."/>
            <person name="Grigoriev I.V."/>
        </authorList>
    </citation>
    <scope>NUCLEOTIDE SEQUENCE [LARGE SCALE GENOMIC DNA]</scope>
    <source>
        <strain evidence="2">finn</strain>
    </source>
</reference>
<reference evidence="1 2" key="1">
    <citation type="submission" date="2016-08" db="EMBL/GenBank/DDBJ databases">
        <title>Genomes of anaerobic fungi encode conserved fungal cellulosomes for biomass hydrolysis.</title>
        <authorList>
            <consortium name="DOE Joint Genome Institute"/>
            <person name="Haitjema C.H."/>
            <person name="Gilmore S.P."/>
            <person name="Henske J.K."/>
            <person name="Solomon K.V."/>
            <person name="De Groot R."/>
            <person name="Kuo A."/>
            <person name="Mondo S.J."/>
            <person name="Salamov A.A."/>
            <person name="Labutti K."/>
            <person name="Zhao Z."/>
            <person name="Chiniquy J."/>
            <person name="Barry K."/>
            <person name="Brewer H.M."/>
            <person name="Purvine S.O."/>
            <person name="Wright A.T."/>
            <person name="Boxma B."/>
            <person name="Van Alen T."/>
            <person name="Hackstein J.H."/>
            <person name="Baker S.E."/>
            <person name="Grigoriev I.V."/>
            <person name="O'Malley M.A."/>
        </authorList>
    </citation>
    <scope>NUCLEOTIDE SEQUENCE [LARGE SCALE GENOMIC DNA]</scope>
    <source>
        <strain evidence="2">finn</strain>
    </source>
</reference>
<dbReference type="EMBL" id="MCFH01000013">
    <property type="protein sequence ID" value="ORX53333.1"/>
    <property type="molecule type" value="Genomic_DNA"/>
</dbReference>
<protein>
    <submittedName>
        <fullName evidence="1">Uncharacterized protein</fullName>
    </submittedName>
</protein>